<dbReference type="RefSeq" id="WP_124330232.1">
    <property type="nucleotide sequence ID" value="NZ_BEXT01000001.1"/>
</dbReference>
<keyword evidence="5 9" id="KW-0479">Metal-binding</keyword>
<dbReference type="GO" id="GO:0005975">
    <property type="term" value="P:carbohydrate metabolic process"/>
    <property type="evidence" value="ECO:0007669"/>
    <property type="project" value="UniProtKB-UniRule"/>
</dbReference>
<comment type="pathway">
    <text evidence="9">Carbohydrate biosynthesis; D-glycero-D-manno-heptose 7-phosphate biosynthesis; D-glycero-alpha-D-manno-heptose 7-phosphate and D-glycero-beta-D-manno-heptose 7-phosphate from sedoheptulose 7-phosphate: step 1/1.</text>
</comment>
<dbReference type="SUPFAM" id="SSF53697">
    <property type="entry name" value="SIS domain"/>
    <property type="match status" value="1"/>
</dbReference>
<sequence>MKKIVFDILNESLSVKEAFVRENADRIVHGADRIATCLTGGHKLLLFGNGGSAADAQHIAAEFVNRFRIERAPLAAIALTTDTSVLTSIGNDYAFDEIFSKQVRAIGQPDDIALGISTSGNSPNVVGAFKVAREMGLVTVGLTGQGGGKVAEYSDILFAVGSAVTARIQETHITLGHMLCELTDRILFPSAFDSE</sequence>
<dbReference type="GO" id="GO:0008968">
    <property type="term" value="F:D-sedoheptulose 7-phosphate isomerase activity"/>
    <property type="evidence" value="ECO:0007669"/>
    <property type="project" value="UniProtKB-UniRule"/>
</dbReference>
<keyword evidence="7 9" id="KW-0413">Isomerase</keyword>
<evidence type="ECO:0000256" key="2">
    <source>
        <dbReference type="ARBA" id="ARBA00004496"/>
    </source>
</evidence>
<dbReference type="InterPro" id="IPR035461">
    <property type="entry name" value="GmhA/DiaA"/>
</dbReference>
<dbReference type="Pfam" id="PF13580">
    <property type="entry name" value="SIS_2"/>
    <property type="match status" value="1"/>
</dbReference>
<dbReference type="GO" id="GO:0005737">
    <property type="term" value="C:cytoplasm"/>
    <property type="evidence" value="ECO:0007669"/>
    <property type="project" value="UniProtKB-SubCell"/>
</dbReference>
<dbReference type="InterPro" id="IPR046348">
    <property type="entry name" value="SIS_dom_sf"/>
</dbReference>
<comment type="function">
    <text evidence="9">Catalyzes the isomerization of sedoheptulose 7-phosphate in D-glycero-D-manno-heptose 7-phosphate.</text>
</comment>
<evidence type="ECO:0000256" key="8">
    <source>
        <dbReference type="ARBA" id="ARBA00023277"/>
    </source>
</evidence>
<dbReference type="EMBL" id="BEXT01000001">
    <property type="protein sequence ID" value="GBC63114.1"/>
    <property type="molecule type" value="Genomic_DNA"/>
</dbReference>
<dbReference type="InterPro" id="IPR004515">
    <property type="entry name" value="Phosphoheptose_Isoase"/>
</dbReference>
<feature type="binding site" evidence="9">
    <location>
        <position position="177"/>
    </location>
    <ligand>
        <name>Zn(2+)</name>
        <dbReference type="ChEBI" id="CHEBI:29105"/>
    </ligand>
</feature>
<evidence type="ECO:0000256" key="7">
    <source>
        <dbReference type="ARBA" id="ARBA00023235"/>
    </source>
</evidence>
<accession>A0A401G1M7</accession>
<dbReference type="GO" id="GO:0097367">
    <property type="term" value="F:carbohydrate derivative binding"/>
    <property type="evidence" value="ECO:0007669"/>
    <property type="project" value="InterPro"/>
</dbReference>
<dbReference type="PANTHER" id="PTHR30390">
    <property type="entry name" value="SEDOHEPTULOSE 7-PHOSPHATE ISOMERASE / DNAA INITIATOR-ASSOCIATING FACTOR FOR REPLICATION INITIATION"/>
    <property type="match status" value="1"/>
</dbReference>
<feature type="binding site" evidence="9">
    <location>
        <position position="58"/>
    </location>
    <ligand>
        <name>Zn(2+)</name>
        <dbReference type="ChEBI" id="CHEBI:29105"/>
    </ligand>
</feature>
<evidence type="ECO:0000256" key="3">
    <source>
        <dbReference type="ARBA" id="ARBA00009894"/>
    </source>
</evidence>
<proteinExistence type="inferred from homology"/>
<dbReference type="GO" id="GO:2001061">
    <property type="term" value="P:D-glycero-D-manno-heptose 7-phosphate biosynthetic process"/>
    <property type="evidence" value="ECO:0007669"/>
    <property type="project" value="UniProtKB-UniPathway"/>
</dbReference>
<dbReference type="GO" id="GO:0008270">
    <property type="term" value="F:zinc ion binding"/>
    <property type="evidence" value="ECO:0007669"/>
    <property type="project" value="UniProtKB-UniRule"/>
</dbReference>
<protein>
    <recommendedName>
        <fullName evidence="9">Phosphoheptose isomerase</fullName>
        <ecNumber evidence="9">5.3.1.28</ecNumber>
    </recommendedName>
    <alternativeName>
        <fullName evidence="9">Sedoheptulose 7-phosphate isomerase</fullName>
    </alternativeName>
</protein>
<evidence type="ECO:0000313" key="11">
    <source>
        <dbReference type="EMBL" id="GBC63114.1"/>
    </source>
</evidence>
<feature type="binding site" evidence="9">
    <location>
        <position position="169"/>
    </location>
    <ligand>
        <name>substrate</name>
    </ligand>
</feature>
<evidence type="ECO:0000313" key="12">
    <source>
        <dbReference type="Proteomes" id="UP000288096"/>
    </source>
</evidence>
<reference evidence="12" key="1">
    <citation type="submission" date="2017-11" db="EMBL/GenBank/DDBJ databases">
        <authorList>
            <person name="Watanabe M."/>
            <person name="Kojima H."/>
        </authorList>
    </citation>
    <scope>NUCLEOTIDE SEQUENCE [LARGE SCALE GENOMIC DNA]</scope>
    <source>
        <strain evidence="12">Tokyo 01</strain>
    </source>
</reference>
<comment type="catalytic activity">
    <reaction evidence="1 9">
        <text>2 D-sedoheptulose 7-phosphate = D-glycero-alpha-D-manno-heptose 7-phosphate + D-glycero-beta-D-manno-heptose 7-phosphate</text>
        <dbReference type="Rhea" id="RHEA:27489"/>
        <dbReference type="ChEBI" id="CHEBI:57483"/>
        <dbReference type="ChEBI" id="CHEBI:60203"/>
        <dbReference type="ChEBI" id="CHEBI:60204"/>
        <dbReference type="EC" id="5.3.1.28"/>
    </reaction>
</comment>
<evidence type="ECO:0000256" key="9">
    <source>
        <dbReference type="HAMAP-Rule" id="MF_00067"/>
    </source>
</evidence>
<dbReference type="CDD" id="cd05006">
    <property type="entry name" value="SIS_GmhA"/>
    <property type="match status" value="1"/>
</dbReference>
<dbReference type="HAMAP" id="MF_00067">
    <property type="entry name" value="GmhA"/>
    <property type="match status" value="1"/>
</dbReference>
<feature type="binding site" evidence="9">
    <location>
        <position position="62"/>
    </location>
    <ligand>
        <name>Zn(2+)</name>
        <dbReference type="ChEBI" id="CHEBI:29105"/>
    </ligand>
</feature>
<dbReference type="InterPro" id="IPR001347">
    <property type="entry name" value="SIS_dom"/>
</dbReference>
<comment type="miscellaneous">
    <text evidence="9">The reaction produces a racemic mixture of D-glycero-alpha-D-manno-heptose 7-phosphate and D-glycero-beta-D-manno-heptose 7-phosphate.</text>
</comment>
<comment type="similarity">
    <text evidence="3 9">Belongs to the SIS family. GmhA subfamily.</text>
</comment>
<feature type="binding site" evidence="9">
    <location>
        <position position="169"/>
    </location>
    <ligand>
        <name>Zn(2+)</name>
        <dbReference type="ChEBI" id="CHEBI:29105"/>
    </ligand>
</feature>
<keyword evidence="8 9" id="KW-0119">Carbohydrate metabolism</keyword>
<dbReference type="InterPro" id="IPR050099">
    <property type="entry name" value="SIS_GmhA/DiaA_subfam"/>
</dbReference>
<feature type="binding site" evidence="9">
    <location>
        <position position="122"/>
    </location>
    <ligand>
        <name>substrate</name>
    </ligand>
</feature>
<evidence type="ECO:0000259" key="10">
    <source>
        <dbReference type="PROSITE" id="PS51464"/>
    </source>
</evidence>
<feature type="binding site" evidence="9">
    <location>
        <begin position="91"/>
        <end position="92"/>
    </location>
    <ligand>
        <name>substrate</name>
    </ligand>
</feature>
<feature type="binding site" evidence="9">
    <location>
        <begin position="49"/>
        <end position="51"/>
    </location>
    <ligand>
        <name>substrate</name>
    </ligand>
</feature>
<evidence type="ECO:0000256" key="5">
    <source>
        <dbReference type="ARBA" id="ARBA00022723"/>
    </source>
</evidence>
<dbReference type="UniPathway" id="UPA00041">
    <property type="reaction ID" value="UER00436"/>
</dbReference>
<dbReference type="PANTHER" id="PTHR30390:SF6">
    <property type="entry name" value="DNAA INITIATOR-ASSOCIATING PROTEIN DIAA"/>
    <property type="match status" value="1"/>
</dbReference>
<keyword evidence="6 9" id="KW-0862">Zinc</keyword>
<name>A0A401G1M7_9BACT</name>
<dbReference type="Gene3D" id="3.40.50.10490">
    <property type="entry name" value="Glucose-6-phosphate isomerase like protein, domain 1"/>
    <property type="match status" value="1"/>
</dbReference>
<gene>
    <name evidence="9" type="primary">gmhA</name>
    <name evidence="11" type="ORF">DENIS_4103</name>
</gene>
<comment type="caution">
    <text evidence="11">The sequence shown here is derived from an EMBL/GenBank/DDBJ whole genome shotgun (WGS) entry which is preliminary data.</text>
</comment>
<comment type="subcellular location">
    <subcellularLocation>
        <location evidence="2 9">Cytoplasm</location>
    </subcellularLocation>
</comment>
<evidence type="ECO:0000256" key="6">
    <source>
        <dbReference type="ARBA" id="ARBA00022833"/>
    </source>
</evidence>
<dbReference type="OrthoDB" id="9810929at2"/>
<evidence type="ECO:0000256" key="1">
    <source>
        <dbReference type="ARBA" id="ARBA00000348"/>
    </source>
</evidence>
<dbReference type="PROSITE" id="PS51464">
    <property type="entry name" value="SIS"/>
    <property type="match status" value="1"/>
</dbReference>
<comment type="cofactor">
    <cofactor evidence="9">
        <name>Zn(2+)</name>
        <dbReference type="ChEBI" id="CHEBI:29105"/>
    </cofactor>
    <text evidence="9">Binds 1 zinc ion per subunit.</text>
</comment>
<evidence type="ECO:0000256" key="4">
    <source>
        <dbReference type="ARBA" id="ARBA00022490"/>
    </source>
</evidence>
<dbReference type="AlphaFoldDB" id="A0A401G1M7"/>
<organism evidence="11 12">
    <name type="scientific">Desulfonema ishimotonii</name>
    <dbReference type="NCBI Taxonomy" id="45657"/>
    <lineage>
        <taxon>Bacteria</taxon>
        <taxon>Pseudomonadati</taxon>
        <taxon>Thermodesulfobacteriota</taxon>
        <taxon>Desulfobacteria</taxon>
        <taxon>Desulfobacterales</taxon>
        <taxon>Desulfococcaceae</taxon>
        <taxon>Desulfonema</taxon>
    </lineage>
</organism>
<feature type="binding site" evidence="9">
    <location>
        <position position="62"/>
    </location>
    <ligand>
        <name>substrate</name>
    </ligand>
</feature>
<dbReference type="Proteomes" id="UP000288096">
    <property type="component" value="Unassembled WGS sequence"/>
</dbReference>
<feature type="domain" description="SIS" evidence="10">
    <location>
        <begin position="34"/>
        <end position="189"/>
    </location>
</feature>
<reference evidence="12" key="2">
    <citation type="submission" date="2019-01" db="EMBL/GenBank/DDBJ databases">
        <title>Genome sequence of Desulfonema ishimotonii strain Tokyo 01.</title>
        <authorList>
            <person name="Fukui M."/>
        </authorList>
    </citation>
    <scope>NUCLEOTIDE SEQUENCE [LARGE SCALE GENOMIC DNA]</scope>
    <source>
        <strain evidence="12">Tokyo 01</strain>
    </source>
</reference>
<dbReference type="EC" id="5.3.1.28" evidence="9"/>
<feature type="binding site" evidence="9">
    <location>
        <begin position="117"/>
        <end position="119"/>
    </location>
    <ligand>
        <name>substrate</name>
    </ligand>
</feature>
<keyword evidence="4 9" id="KW-0963">Cytoplasm</keyword>
<keyword evidence="12" id="KW-1185">Reference proteome</keyword>